<evidence type="ECO:0000313" key="3">
    <source>
        <dbReference type="Proteomes" id="UP000625711"/>
    </source>
</evidence>
<name>A0A834IPQ9_RHYFE</name>
<reference evidence="2" key="1">
    <citation type="submission" date="2020-08" db="EMBL/GenBank/DDBJ databases">
        <title>Genome sequencing and assembly of the red palm weevil Rhynchophorus ferrugineus.</title>
        <authorList>
            <person name="Dias G.B."/>
            <person name="Bergman C.M."/>
            <person name="Manee M."/>
        </authorList>
    </citation>
    <scope>NUCLEOTIDE SEQUENCE</scope>
    <source>
        <strain evidence="2">AA-2017</strain>
        <tissue evidence="2">Whole larva</tissue>
    </source>
</reference>
<feature type="compositionally biased region" description="Basic and acidic residues" evidence="1">
    <location>
        <begin position="63"/>
        <end position="77"/>
    </location>
</feature>
<comment type="caution">
    <text evidence="2">The sequence shown here is derived from an EMBL/GenBank/DDBJ whole genome shotgun (WGS) entry which is preliminary data.</text>
</comment>
<dbReference type="Proteomes" id="UP000625711">
    <property type="component" value="Unassembled WGS sequence"/>
</dbReference>
<protein>
    <submittedName>
        <fullName evidence="2">Uncharacterized protein</fullName>
    </submittedName>
</protein>
<evidence type="ECO:0000256" key="1">
    <source>
        <dbReference type="SAM" id="MobiDB-lite"/>
    </source>
</evidence>
<evidence type="ECO:0000313" key="2">
    <source>
        <dbReference type="EMBL" id="KAF7284942.1"/>
    </source>
</evidence>
<keyword evidence="3" id="KW-1185">Reference proteome</keyword>
<feature type="region of interest" description="Disordered" evidence="1">
    <location>
        <begin position="63"/>
        <end position="85"/>
    </location>
</feature>
<sequence>MKVPEKKKQSPRDLRMQRILLQNTPRVYEYNRQSGNLETVQRHRWPKQSQIETNKRRELKLDYNPKSDYGIRPDRRTGGGAGSRSIMLEIPQESCGRSGGTGRERGSIAIINNTALARTNRHIFSITLPTENCVIHLCRLYLIRRSSFPFIIFQL</sequence>
<organism evidence="2 3">
    <name type="scientific">Rhynchophorus ferrugineus</name>
    <name type="common">Red palm weevil</name>
    <name type="synonym">Curculio ferrugineus</name>
    <dbReference type="NCBI Taxonomy" id="354439"/>
    <lineage>
        <taxon>Eukaryota</taxon>
        <taxon>Metazoa</taxon>
        <taxon>Ecdysozoa</taxon>
        <taxon>Arthropoda</taxon>
        <taxon>Hexapoda</taxon>
        <taxon>Insecta</taxon>
        <taxon>Pterygota</taxon>
        <taxon>Neoptera</taxon>
        <taxon>Endopterygota</taxon>
        <taxon>Coleoptera</taxon>
        <taxon>Polyphaga</taxon>
        <taxon>Cucujiformia</taxon>
        <taxon>Curculionidae</taxon>
        <taxon>Dryophthorinae</taxon>
        <taxon>Rhynchophorus</taxon>
    </lineage>
</organism>
<proteinExistence type="predicted"/>
<gene>
    <name evidence="2" type="ORF">GWI33_013736</name>
</gene>
<accession>A0A834IPQ9</accession>
<dbReference type="AlphaFoldDB" id="A0A834IPQ9"/>
<dbReference type="EMBL" id="JAACXV010000064">
    <property type="protein sequence ID" value="KAF7284942.1"/>
    <property type="molecule type" value="Genomic_DNA"/>
</dbReference>